<name>A0A450T263_9GAMM</name>
<dbReference type="EMBL" id="CAADFD010000058">
    <property type="protein sequence ID" value="VFJ60607.1"/>
    <property type="molecule type" value="Genomic_DNA"/>
</dbReference>
<gene>
    <name evidence="1" type="ORF">BECKFW1821B_GA0114236_10583</name>
</gene>
<dbReference type="AlphaFoldDB" id="A0A450T263"/>
<organism evidence="1">
    <name type="scientific">Candidatus Kentrum sp. FW</name>
    <dbReference type="NCBI Taxonomy" id="2126338"/>
    <lineage>
        <taxon>Bacteria</taxon>
        <taxon>Pseudomonadati</taxon>
        <taxon>Pseudomonadota</taxon>
        <taxon>Gammaproteobacteria</taxon>
        <taxon>Candidatus Kentrum</taxon>
    </lineage>
</organism>
<protein>
    <submittedName>
        <fullName evidence="1">Uncharacterized protein</fullName>
    </submittedName>
</protein>
<dbReference type="Gene3D" id="3.40.50.300">
    <property type="entry name" value="P-loop containing nucleotide triphosphate hydrolases"/>
    <property type="match status" value="1"/>
</dbReference>
<accession>A0A450T263</accession>
<reference evidence="1" key="1">
    <citation type="submission" date="2019-02" db="EMBL/GenBank/DDBJ databases">
        <authorList>
            <person name="Gruber-Vodicka R. H."/>
            <person name="Seah K. B. B."/>
        </authorList>
    </citation>
    <scope>NUCLEOTIDE SEQUENCE</scope>
    <source>
        <strain evidence="1">BECK_BZ106</strain>
    </source>
</reference>
<sequence>MSKVSAEGIREPWSERLRRLLDALEERWRPDVVLIDSRAGIDEVASACLTDLSATMILLFAIDGDQT</sequence>
<dbReference type="InterPro" id="IPR027417">
    <property type="entry name" value="P-loop_NTPase"/>
</dbReference>
<evidence type="ECO:0000313" key="1">
    <source>
        <dbReference type="EMBL" id="VFJ60607.1"/>
    </source>
</evidence>
<proteinExistence type="predicted"/>